<dbReference type="PANTHER" id="PTHR30121:SF12">
    <property type="entry name" value="TYPE IV SECRETION SYSTEM PROTEIN CAGE"/>
    <property type="match status" value="1"/>
</dbReference>
<dbReference type="CDD" id="cd06911">
    <property type="entry name" value="VirB9_CagX_TrbG"/>
    <property type="match status" value="1"/>
</dbReference>
<evidence type="ECO:0000259" key="7">
    <source>
        <dbReference type="Pfam" id="PF03135"/>
    </source>
</evidence>
<evidence type="ECO:0000259" key="8">
    <source>
        <dbReference type="Pfam" id="PF19044"/>
    </source>
</evidence>
<evidence type="ECO:0000256" key="3">
    <source>
        <dbReference type="ARBA" id="ARBA00022729"/>
    </source>
</evidence>
<dbReference type="Proteomes" id="UP000254950">
    <property type="component" value="Unassembled WGS sequence"/>
</dbReference>
<gene>
    <name evidence="9" type="primary">virB4_2</name>
    <name evidence="9" type="ORF">NCTC12862_01208</name>
</gene>
<evidence type="ECO:0000256" key="4">
    <source>
        <dbReference type="ARBA" id="ARBA00022741"/>
    </source>
</evidence>
<sequence length="540" mass="59570">MFSAQMVNAGDRAGSQILELDDALDDLESNRFVLGEHHLSLAVFADTPQELADNLAKARSHLTNGGAVVAREDLGLAAAWWAQLPGNYAYRTRSGAITSRNYAALSPFHSFPVGKIDGNVWGPAVALMKTSAGSPFYFNFHFGDLGNTFVCGPSGSGKTVIVNFLLAQLQKHDPNMVFFDKDRGAELFVRAGGGTYMPLKNGKPTGIAPLKGLDYNNPADRVFLRQWITKLVSAEGQKISESERQDIAAAVDQLALLPKEQRTISALQMFFDTTHREGISGRLERWCKGNALGWVFDNPDDDIGIDAKFIGYDMTDFLDNEEIAHVAIGNSVAWEVAPAGNILFLKAREVQPITNLQVVTTRRDGSKRSYQFELTVKDGDISTGQDTYFLVKFRYPQDEAEQRRIEGLLSQARKQAQRIDGVFDTYEKYGPRNWAYTAQGSVTLEPSSVYDNGKTITFTFPDNQEIPAIYIISSDGTESLVPKTTNGNMVIVHAIGSRFTLRHGKNVLCIFNEAYQRQGINPKTGTTSPSVERKIASDLQ</sequence>
<proteinExistence type="inferred from homology"/>
<comment type="similarity">
    <text evidence="1">Belongs to the TrbG/VirB9 family.</text>
</comment>
<dbReference type="Pfam" id="PF03524">
    <property type="entry name" value="CagX"/>
    <property type="match status" value="1"/>
</dbReference>
<dbReference type="Gene3D" id="3.40.50.300">
    <property type="entry name" value="P-loop containing nucleotide triphosphate hydrolases"/>
    <property type="match status" value="1"/>
</dbReference>
<evidence type="ECO:0000256" key="6">
    <source>
        <dbReference type="SAM" id="MobiDB-lite"/>
    </source>
</evidence>
<dbReference type="Gene3D" id="2.60.40.2500">
    <property type="match status" value="1"/>
</dbReference>
<evidence type="ECO:0000256" key="2">
    <source>
        <dbReference type="ARBA" id="ARBA00006512"/>
    </source>
</evidence>
<evidence type="ECO:0000313" key="10">
    <source>
        <dbReference type="Proteomes" id="UP000254950"/>
    </source>
</evidence>
<feature type="compositionally biased region" description="Basic and acidic residues" evidence="6">
    <location>
        <begin position="531"/>
        <end position="540"/>
    </location>
</feature>
<feature type="compositionally biased region" description="Polar residues" evidence="6">
    <location>
        <begin position="520"/>
        <end position="530"/>
    </location>
</feature>
<keyword evidence="3" id="KW-0732">Signal</keyword>
<dbReference type="PANTHER" id="PTHR30121">
    <property type="entry name" value="UNCHARACTERIZED PROTEIN YJGR-RELATED"/>
    <property type="match status" value="1"/>
</dbReference>
<keyword evidence="5" id="KW-0067">ATP-binding</keyword>
<keyword evidence="4" id="KW-0547">Nucleotide-binding</keyword>
<dbReference type="InterPro" id="IPR038161">
    <property type="entry name" value="VirB9/CagX/TrbG_C_sf"/>
</dbReference>
<dbReference type="InterPro" id="IPR027417">
    <property type="entry name" value="P-loop_NTPase"/>
</dbReference>
<dbReference type="InterPro" id="IPR051162">
    <property type="entry name" value="T4SS_component"/>
</dbReference>
<dbReference type="SUPFAM" id="SSF52540">
    <property type="entry name" value="P-loop containing nucleoside triphosphate hydrolases"/>
    <property type="match status" value="1"/>
</dbReference>
<feature type="region of interest" description="Disordered" evidence="6">
    <location>
        <begin position="520"/>
        <end position="540"/>
    </location>
</feature>
<dbReference type="InterPro" id="IPR033645">
    <property type="entry name" value="VirB9/CagX/TrbG_C"/>
</dbReference>
<organism evidence="9 10">
    <name type="scientific">Bartonella doshiae</name>
    <dbReference type="NCBI Taxonomy" id="33044"/>
    <lineage>
        <taxon>Bacteria</taxon>
        <taxon>Pseudomonadati</taxon>
        <taxon>Pseudomonadota</taxon>
        <taxon>Alphaproteobacteria</taxon>
        <taxon>Hyphomicrobiales</taxon>
        <taxon>Bartonellaceae</taxon>
        <taxon>Bartonella</taxon>
    </lineage>
</organism>
<feature type="domain" description="TraG P-loop" evidence="8">
    <location>
        <begin position="147"/>
        <end position="275"/>
    </location>
</feature>
<dbReference type="InterPro" id="IPR010258">
    <property type="entry name" value="Conjugal_tfr_TrbG/VirB9/CagX"/>
</dbReference>
<protein>
    <submittedName>
        <fullName evidence="9">Type IV secretion system protein virB4</fullName>
    </submittedName>
</protein>
<dbReference type="EMBL" id="UFTF01000001">
    <property type="protein sequence ID" value="SUV45470.1"/>
    <property type="molecule type" value="Genomic_DNA"/>
</dbReference>
<dbReference type="AlphaFoldDB" id="A0A380ZFZ7"/>
<feature type="domain" description="CagE TrbE VirB component of type IV transporter system central" evidence="7">
    <location>
        <begin position="3"/>
        <end position="93"/>
    </location>
</feature>
<accession>A0A380ZFZ7</accession>
<evidence type="ECO:0000256" key="1">
    <source>
        <dbReference type="ARBA" id="ARBA00006135"/>
    </source>
</evidence>
<name>A0A380ZFZ7_BARDO</name>
<comment type="similarity">
    <text evidence="2">Belongs to the TrbE/VirB4 family.</text>
</comment>
<dbReference type="InterPro" id="IPR018145">
    <property type="entry name" value="CagE_TrbE_VirB_cntrl_dom"/>
</dbReference>
<dbReference type="Pfam" id="PF03135">
    <property type="entry name" value="CagE_TrbE_VirB"/>
    <property type="match status" value="1"/>
</dbReference>
<dbReference type="InterPro" id="IPR043964">
    <property type="entry name" value="P-loop_TraG"/>
</dbReference>
<reference evidence="9 10" key="1">
    <citation type="submission" date="2018-06" db="EMBL/GenBank/DDBJ databases">
        <authorList>
            <consortium name="Pathogen Informatics"/>
            <person name="Doyle S."/>
        </authorList>
    </citation>
    <scope>NUCLEOTIDE SEQUENCE [LARGE SCALE GENOMIC DNA]</scope>
    <source>
        <strain evidence="9 10">NCTC12862</strain>
    </source>
</reference>
<dbReference type="Pfam" id="PF19044">
    <property type="entry name" value="P-loop_TraG"/>
    <property type="match status" value="1"/>
</dbReference>
<evidence type="ECO:0000313" key="9">
    <source>
        <dbReference type="EMBL" id="SUV45470.1"/>
    </source>
</evidence>
<dbReference type="GO" id="GO:0005524">
    <property type="term" value="F:ATP binding"/>
    <property type="evidence" value="ECO:0007669"/>
    <property type="project" value="UniProtKB-KW"/>
</dbReference>
<evidence type="ECO:0000256" key="5">
    <source>
        <dbReference type="ARBA" id="ARBA00022840"/>
    </source>
</evidence>